<dbReference type="Pfam" id="PF01206">
    <property type="entry name" value="TusA"/>
    <property type="match status" value="1"/>
</dbReference>
<gene>
    <name evidence="3" type="ORF">MNBD_GAMMA08-2999</name>
</gene>
<feature type="domain" description="UPF0033" evidence="2">
    <location>
        <begin position="7"/>
        <end position="75"/>
    </location>
</feature>
<name>A0A3B0XQ06_9ZZZZ</name>
<accession>A0A3B0XQ06</accession>
<dbReference type="PANTHER" id="PTHR33279:SF6">
    <property type="entry name" value="SULFUR CARRIER PROTEIN YEDF-RELATED"/>
    <property type="match status" value="1"/>
</dbReference>
<evidence type="ECO:0000259" key="2">
    <source>
        <dbReference type="Pfam" id="PF01206"/>
    </source>
</evidence>
<dbReference type="Gene3D" id="3.30.110.40">
    <property type="entry name" value="TusA-like domain"/>
    <property type="match status" value="1"/>
</dbReference>
<dbReference type="InterPro" id="IPR001455">
    <property type="entry name" value="TusA-like"/>
</dbReference>
<dbReference type="CDD" id="cd00291">
    <property type="entry name" value="SirA_YedF_YeeD"/>
    <property type="match status" value="1"/>
</dbReference>
<organism evidence="3">
    <name type="scientific">hydrothermal vent metagenome</name>
    <dbReference type="NCBI Taxonomy" id="652676"/>
    <lineage>
        <taxon>unclassified sequences</taxon>
        <taxon>metagenomes</taxon>
        <taxon>ecological metagenomes</taxon>
    </lineage>
</organism>
<protein>
    <recommendedName>
        <fullName evidence="2">UPF0033 domain-containing protein</fullName>
    </recommendedName>
</protein>
<evidence type="ECO:0000256" key="1">
    <source>
        <dbReference type="ARBA" id="ARBA00008984"/>
    </source>
</evidence>
<dbReference type="EMBL" id="UOFH01000310">
    <property type="protein sequence ID" value="VAW65272.1"/>
    <property type="molecule type" value="Genomic_DNA"/>
</dbReference>
<dbReference type="InterPro" id="IPR036868">
    <property type="entry name" value="TusA-like_sf"/>
</dbReference>
<dbReference type="SUPFAM" id="SSF64307">
    <property type="entry name" value="SirA-like"/>
    <property type="match status" value="1"/>
</dbReference>
<proteinExistence type="inferred from homology"/>
<dbReference type="PANTHER" id="PTHR33279">
    <property type="entry name" value="SULFUR CARRIER PROTEIN YEDF-RELATED"/>
    <property type="match status" value="1"/>
</dbReference>
<sequence length="76" mass="8653">MPEYNVKLDVTNEDCPQPVMKTKGVLKEMQSGDVLYVMATDSSSKQDIGILLDATRDELMRSSYENGVYHFYIKKS</sequence>
<evidence type="ECO:0000313" key="3">
    <source>
        <dbReference type="EMBL" id="VAW65272.1"/>
    </source>
</evidence>
<comment type="similarity">
    <text evidence="1">Belongs to the sulfur carrier protein TusA family.</text>
</comment>
<dbReference type="AlphaFoldDB" id="A0A3B0XQ06"/>
<reference evidence="3" key="1">
    <citation type="submission" date="2018-06" db="EMBL/GenBank/DDBJ databases">
        <authorList>
            <person name="Zhirakovskaya E."/>
        </authorList>
    </citation>
    <scope>NUCLEOTIDE SEQUENCE</scope>
</reference>